<evidence type="ECO:0000256" key="5">
    <source>
        <dbReference type="ARBA" id="ARBA00037974"/>
    </source>
</evidence>
<accession>A0ABV1L443</accession>
<dbReference type="InterPro" id="IPR051798">
    <property type="entry name" value="Class-II_PLP-Dep_Aminotrans"/>
</dbReference>
<dbReference type="NCBIfam" id="TIGR04350">
    <property type="entry name" value="C_S_lyase_PatB"/>
    <property type="match status" value="1"/>
</dbReference>
<dbReference type="InterPro" id="IPR015421">
    <property type="entry name" value="PyrdxlP-dep_Trfase_major"/>
</dbReference>
<dbReference type="EMBL" id="JASKHM010000030">
    <property type="protein sequence ID" value="MEQ4487125.1"/>
    <property type="molecule type" value="Genomic_DNA"/>
</dbReference>
<dbReference type="InterPro" id="IPR015424">
    <property type="entry name" value="PyrdxlP-dep_Trfase"/>
</dbReference>
<evidence type="ECO:0000259" key="6">
    <source>
        <dbReference type="Pfam" id="PF00155"/>
    </source>
</evidence>
<dbReference type="PANTHER" id="PTHR43525:SF1">
    <property type="entry name" value="PROTEIN MALY"/>
    <property type="match status" value="1"/>
</dbReference>
<feature type="domain" description="Aminotransferase class I/classII large" evidence="6">
    <location>
        <begin position="30"/>
        <end position="381"/>
    </location>
</feature>
<comment type="similarity">
    <text evidence="5">Belongs to the class-II pyridoxal-phosphate-dependent aminotransferase family. MalY/PatB cystathionine beta-lyase subfamily.</text>
</comment>
<keyword evidence="4 7" id="KW-0456">Lyase</keyword>
<sequence>MKYDFDKRIDRTGTASYKWDQSEKLFGRSDILPLWVADMDFEAPKEVVEAITRRAEQGIYGYTIRTQSFYDAIIGWLSRRHGWNIEQQWISSSPGVVPALSLIVLAFTEPGDGIILQSPVYYPFYDVIKMNGRTVVDNPLILENGRYSINFEELERQAKDGAKMLLLCSPHNPGGRVWKREELERIGEICMKYNVLVVADEIHHDLVFSGHKHVPYASLSDAFAQSSITCIAPSKTFNLAGLQAASVIIPNDEIRRKYNALLKTLSLHMESYFGLTAIESSYTHGEEWLDQLLPYLEGNLDYLLEFANDHLPDVKVIKPDGTYLVWIDCTAISDKPEELKRLMFDKAGVAFSEGSVFGKQGVGYLRINLACPRSILIEALEKFASAVNSAIKYNK</sequence>
<dbReference type="GO" id="GO:0047804">
    <property type="term" value="F:cysteine-S-conjugate beta-lyase activity"/>
    <property type="evidence" value="ECO:0007669"/>
    <property type="project" value="UniProtKB-EC"/>
</dbReference>
<dbReference type="InterPro" id="IPR004839">
    <property type="entry name" value="Aminotransferase_I/II_large"/>
</dbReference>
<dbReference type="Proteomes" id="UP001493487">
    <property type="component" value="Unassembled WGS sequence"/>
</dbReference>
<reference evidence="7 8" key="1">
    <citation type="journal article" date="2023" name="Genome Announc.">
        <title>Pan-Genome Analyses of the Genus Cohnella and Proposal of the Novel Species Cohnella silvisoli sp. nov., Isolated from Forest Soil.</title>
        <authorList>
            <person name="Wang C."/>
            <person name="Mao L."/>
            <person name="Bao G."/>
            <person name="Zhu H."/>
        </authorList>
    </citation>
    <scope>NUCLEOTIDE SEQUENCE [LARGE SCALE GENOMIC DNA]</scope>
    <source>
        <strain evidence="7 8">NL03-T5-1</strain>
    </source>
</reference>
<keyword evidence="8" id="KW-1185">Reference proteome</keyword>
<evidence type="ECO:0000313" key="8">
    <source>
        <dbReference type="Proteomes" id="UP001493487"/>
    </source>
</evidence>
<dbReference type="SUPFAM" id="SSF53383">
    <property type="entry name" value="PLP-dependent transferases"/>
    <property type="match status" value="1"/>
</dbReference>
<dbReference type="PANTHER" id="PTHR43525">
    <property type="entry name" value="PROTEIN MALY"/>
    <property type="match status" value="1"/>
</dbReference>
<dbReference type="InterPro" id="IPR027619">
    <property type="entry name" value="C-S_lyase_PatB-like"/>
</dbReference>
<gene>
    <name evidence="7" type="ORF">QJS35_32585</name>
</gene>
<name>A0ABV1L443_9BACL</name>
<comment type="cofactor">
    <cofactor evidence="1">
        <name>pyridoxal 5'-phosphate</name>
        <dbReference type="ChEBI" id="CHEBI:597326"/>
    </cofactor>
</comment>
<dbReference type="InterPro" id="IPR015422">
    <property type="entry name" value="PyrdxlP-dep_Trfase_small"/>
</dbReference>
<evidence type="ECO:0000256" key="1">
    <source>
        <dbReference type="ARBA" id="ARBA00001933"/>
    </source>
</evidence>
<dbReference type="Pfam" id="PF00155">
    <property type="entry name" value="Aminotran_1_2"/>
    <property type="match status" value="1"/>
</dbReference>
<dbReference type="RefSeq" id="WP_232190230.1">
    <property type="nucleotide sequence ID" value="NZ_JAIOAP010000030.1"/>
</dbReference>
<protein>
    <recommendedName>
        <fullName evidence="2">cysteine-S-conjugate beta-lyase</fullName>
        <ecNumber evidence="2">4.4.1.13</ecNumber>
    </recommendedName>
</protein>
<dbReference type="Gene3D" id="3.90.1150.10">
    <property type="entry name" value="Aspartate Aminotransferase, domain 1"/>
    <property type="match status" value="1"/>
</dbReference>
<organism evidence="7 8">
    <name type="scientific">Cohnella silvisoli</name>
    <dbReference type="NCBI Taxonomy" id="2873699"/>
    <lineage>
        <taxon>Bacteria</taxon>
        <taxon>Bacillati</taxon>
        <taxon>Bacillota</taxon>
        <taxon>Bacilli</taxon>
        <taxon>Bacillales</taxon>
        <taxon>Paenibacillaceae</taxon>
        <taxon>Cohnella</taxon>
    </lineage>
</organism>
<evidence type="ECO:0000313" key="7">
    <source>
        <dbReference type="EMBL" id="MEQ4487125.1"/>
    </source>
</evidence>
<dbReference type="CDD" id="cd00609">
    <property type="entry name" value="AAT_like"/>
    <property type="match status" value="1"/>
</dbReference>
<dbReference type="EC" id="4.4.1.13" evidence="2"/>
<keyword evidence="3" id="KW-0663">Pyridoxal phosphate</keyword>
<proteinExistence type="inferred from homology"/>
<evidence type="ECO:0000256" key="3">
    <source>
        <dbReference type="ARBA" id="ARBA00022898"/>
    </source>
</evidence>
<evidence type="ECO:0000256" key="2">
    <source>
        <dbReference type="ARBA" id="ARBA00012224"/>
    </source>
</evidence>
<evidence type="ECO:0000256" key="4">
    <source>
        <dbReference type="ARBA" id="ARBA00023239"/>
    </source>
</evidence>
<dbReference type="Gene3D" id="3.40.640.10">
    <property type="entry name" value="Type I PLP-dependent aspartate aminotransferase-like (Major domain)"/>
    <property type="match status" value="1"/>
</dbReference>
<comment type="caution">
    <text evidence="7">The sequence shown here is derived from an EMBL/GenBank/DDBJ whole genome shotgun (WGS) entry which is preliminary data.</text>
</comment>